<sequence>MIQTIRKYIPIKTDGYISYISLGFFCSALMEINLLLPYYLQLDVFYSTEISFFALKPVSFILFIEYTLAITCAFLLNSRFEKYFHNVLNDLHTIIEQLCSPAFFIMTGTIMLCIITGFIGYLFESGEYYRKYAVKFTFLAMVFLSMIIISNFFIKIPFLLRKKPGYKEFAIIFLITFFITPFINNKKEEITLKIDKSKYIEIKEKTKTEPEEYIENIIKNMRFD</sequence>
<dbReference type="RefSeq" id="WP_174349093.1">
    <property type="nucleotide sequence ID" value="NZ_JAAMQE010000001.1"/>
</dbReference>
<feature type="transmembrane region" description="Helical" evidence="1">
    <location>
        <begin position="60"/>
        <end position="77"/>
    </location>
</feature>
<keyword evidence="1" id="KW-0812">Transmembrane</keyword>
<reference evidence="2" key="1">
    <citation type="journal article" date="2018" name="Genome Biol.">
        <title>SKESA: strategic k-mer extension for scrupulous assemblies.</title>
        <authorList>
            <person name="Souvorov A."/>
            <person name="Agarwala R."/>
            <person name="Lipman D.J."/>
        </authorList>
    </citation>
    <scope>NUCLEOTIDE SEQUENCE</scope>
    <source>
        <strain evidence="2">YDC697-2</strain>
    </source>
</reference>
<keyword evidence="1" id="KW-1133">Transmembrane helix</keyword>
<feature type="transmembrane region" description="Helical" evidence="1">
    <location>
        <begin position="98"/>
        <end position="123"/>
    </location>
</feature>
<proteinExistence type="predicted"/>
<organism evidence="2">
    <name type="scientific">Citrobacter farmeri</name>
    <dbReference type="NCBI Taxonomy" id="67824"/>
    <lineage>
        <taxon>Bacteria</taxon>
        <taxon>Pseudomonadati</taxon>
        <taxon>Pseudomonadota</taxon>
        <taxon>Gammaproteobacteria</taxon>
        <taxon>Enterobacterales</taxon>
        <taxon>Enterobacteriaceae</taxon>
        <taxon>Citrobacter</taxon>
    </lineage>
</organism>
<dbReference type="EMBL" id="DACSDU010000007">
    <property type="protein sequence ID" value="HAT1585791.1"/>
    <property type="molecule type" value="Genomic_DNA"/>
</dbReference>
<gene>
    <name evidence="2" type="ORF">I8Y00_002132</name>
</gene>
<name>A0A8H9TVB1_9ENTR</name>
<dbReference type="AlphaFoldDB" id="A0A8H9TVB1"/>
<keyword evidence="1" id="KW-0472">Membrane</keyword>
<comment type="caution">
    <text evidence="2">The sequence shown here is derived from an EMBL/GenBank/DDBJ whole genome shotgun (WGS) entry which is preliminary data.</text>
</comment>
<feature type="transmembrane region" description="Helical" evidence="1">
    <location>
        <begin position="16"/>
        <end position="40"/>
    </location>
</feature>
<dbReference type="Proteomes" id="UP000864563">
    <property type="component" value="Unassembled WGS sequence"/>
</dbReference>
<evidence type="ECO:0000256" key="1">
    <source>
        <dbReference type="SAM" id="Phobius"/>
    </source>
</evidence>
<reference evidence="2" key="2">
    <citation type="submission" date="2020-11" db="EMBL/GenBank/DDBJ databases">
        <authorList>
            <consortium name="NCBI Pathogen Detection Project"/>
        </authorList>
    </citation>
    <scope>NUCLEOTIDE SEQUENCE</scope>
    <source>
        <strain evidence="2">YDC697-2</strain>
    </source>
</reference>
<protein>
    <submittedName>
        <fullName evidence="2">Uncharacterized protein</fullName>
    </submittedName>
</protein>
<accession>A0A8H9TVB1</accession>
<evidence type="ECO:0000313" key="2">
    <source>
        <dbReference type="EMBL" id="HAT1585791.1"/>
    </source>
</evidence>
<feature type="transmembrane region" description="Helical" evidence="1">
    <location>
        <begin position="135"/>
        <end position="154"/>
    </location>
</feature>